<proteinExistence type="predicted"/>
<dbReference type="SUPFAM" id="SSF47413">
    <property type="entry name" value="lambda repressor-like DNA-binding domains"/>
    <property type="match status" value="1"/>
</dbReference>
<dbReference type="EMBL" id="BORS01000007">
    <property type="protein sequence ID" value="GIO42533.1"/>
    <property type="molecule type" value="Genomic_DNA"/>
</dbReference>
<keyword evidence="3" id="KW-1185">Reference proteome</keyword>
<dbReference type="InterPro" id="IPR010982">
    <property type="entry name" value="Lambda_DNA-bd_dom_sf"/>
</dbReference>
<evidence type="ECO:0000313" key="3">
    <source>
        <dbReference type="Proteomes" id="UP000678895"/>
    </source>
</evidence>
<dbReference type="Proteomes" id="UP000678895">
    <property type="component" value="Unassembled WGS sequence"/>
</dbReference>
<comment type="caution">
    <text evidence="2">The sequence shown here is derived from an EMBL/GenBank/DDBJ whole genome shotgun (WGS) entry which is preliminary data.</text>
</comment>
<dbReference type="PROSITE" id="PS50943">
    <property type="entry name" value="HTH_CROC1"/>
    <property type="match status" value="1"/>
</dbReference>
<gene>
    <name evidence="2" type="ORF">J41TS4_22910</name>
</gene>
<protein>
    <recommendedName>
        <fullName evidence="1">HTH cro/C1-type domain-containing protein</fullName>
    </recommendedName>
</protein>
<dbReference type="RefSeq" id="WP_301627345.1">
    <property type="nucleotide sequence ID" value="NZ_BORS01000007.1"/>
</dbReference>
<dbReference type="Gene3D" id="1.10.260.40">
    <property type="entry name" value="lambda repressor-like DNA-binding domains"/>
    <property type="match status" value="1"/>
</dbReference>
<dbReference type="GO" id="GO:0003677">
    <property type="term" value="F:DNA binding"/>
    <property type="evidence" value="ECO:0007669"/>
    <property type="project" value="InterPro"/>
</dbReference>
<name>A0A919Y3A7_9BACL</name>
<dbReference type="CDD" id="cd00093">
    <property type="entry name" value="HTH_XRE"/>
    <property type="match status" value="1"/>
</dbReference>
<dbReference type="InterPro" id="IPR001387">
    <property type="entry name" value="Cro/C1-type_HTH"/>
</dbReference>
<accession>A0A919Y3A7</accession>
<evidence type="ECO:0000313" key="2">
    <source>
        <dbReference type="EMBL" id="GIO42533.1"/>
    </source>
</evidence>
<feature type="domain" description="HTH cro/C1-type" evidence="1">
    <location>
        <begin position="14"/>
        <end position="68"/>
    </location>
</feature>
<dbReference type="SMART" id="SM00530">
    <property type="entry name" value="HTH_XRE"/>
    <property type="match status" value="1"/>
</dbReference>
<dbReference type="AlphaFoldDB" id="A0A919Y3A7"/>
<evidence type="ECO:0000259" key="1">
    <source>
        <dbReference type="PROSITE" id="PS50943"/>
    </source>
</evidence>
<reference evidence="2" key="1">
    <citation type="submission" date="2021-03" db="EMBL/GenBank/DDBJ databases">
        <title>Antimicrobial resistance genes in bacteria isolated from Japanese honey, and their potential for conferring macrolide and lincosamide resistance in the American foulbrood pathogen Paenibacillus larvae.</title>
        <authorList>
            <person name="Okamoto M."/>
            <person name="Kumagai M."/>
            <person name="Kanamori H."/>
            <person name="Takamatsu D."/>
        </authorList>
    </citation>
    <scope>NUCLEOTIDE SEQUENCE</scope>
    <source>
        <strain evidence="2">J41TS4</strain>
    </source>
</reference>
<sequence length="80" mass="9707">MDKQRAKTHRRRTLREWRAFRRLSKTAISSRMGVHISTYTNIEEHPWEIKMKYAIKLAEIFECEVHDIIFFEQESNLKLG</sequence>
<organism evidence="2 3">
    <name type="scientific">Paenibacillus apis</name>
    <dbReference type="NCBI Taxonomy" id="1792174"/>
    <lineage>
        <taxon>Bacteria</taxon>
        <taxon>Bacillati</taxon>
        <taxon>Bacillota</taxon>
        <taxon>Bacilli</taxon>
        <taxon>Bacillales</taxon>
        <taxon>Paenibacillaceae</taxon>
        <taxon>Paenibacillus</taxon>
    </lineage>
</organism>